<evidence type="ECO:0000313" key="2">
    <source>
        <dbReference type="Proteomes" id="UP001306950"/>
    </source>
</evidence>
<keyword evidence="2" id="KW-1185">Reference proteome</keyword>
<reference evidence="1 2" key="1">
    <citation type="submission" date="2024-02" db="EMBL/GenBank/DDBJ databases">
        <title>A nitrogen-fixing paenibacillus bacterium.</title>
        <authorList>
            <person name="Zhang W.L."/>
            <person name="Chen S.F."/>
        </authorList>
    </citation>
    <scope>NUCLEOTIDE SEQUENCE [LARGE SCALE GENOMIC DNA]</scope>
    <source>
        <strain evidence="1 2">M1</strain>
    </source>
</reference>
<accession>A0ABU7VKF6</accession>
<dbReference type="EMBL" id="JAZHPZ010000001">
    <property type="protein sequence ID" value="MEF2964206.1"/>
    <property type="molecule type" value="Genomic_DNA"/>
</dbReference>
<organism evidence="1 2">
    <name type="scientific">Paenibacillus haidiansis</name>
    <dbReference type="NCBI Taxonomy" id="1574488"/>
    <lineage>
        <taxon>Bacteria</taxon>
        <taxon>Bacillati</taxon>
        <taxon>Bacillota</taxon>
        <taxon>Bacilli</taxon>
        <taxon>Bacillales</taxon>
        <taxon>Paenibacillaceae</taxon>
        <taxon>Paenibacillus</taxon>
    </lineage>
</organism>
<proteinExistence type="predicted"/>
<name>A0ABU7VKF6_9BACL</name>
<gene>
    <name evidence="1" type="ORF">V3851_00060</name>
</gene>
<protein>
    <recommendedName>
        <fullName evidence="3">F0F1-type ATP synthase</fullName>
    </recommendedName>
</protein>
<sequence>MKITNLAILFVCIFFPFMLVLDMRTNDQETVLQLEDQYSAALRTAIQDAGKVLNINELQEYEAAYESEKYFKVNKELALDTFFRTLYLNFGVANDPIGQGTLASYIPVIGVTDYDGYYLYAMTEYVDATGQKIAKKMWRPKKPYAYSDNRGNAINFTLDSYVYAYDAVRGEWVKGYREDLEGETSIPLLNDSANFDTVRRSTIVRNLQEDFAYFINAYNEYSTRYGISYTFKLPEISQEEWTNTVSDIGFMAFIQGMPVGDQTYNNYAFGGGRLVKKTNYVGAVDNRTGIKYYYKEGCSFSYEPQENFDNAEEAAAKGYFPKECVNGWGS</sequence>
<dbReference type="RefSeq" id="WP_331844453.1">
    <property type="nucleotide sequence ID" value="NZ_JAZHPZ010000001.1"/>
</dbReference>
<evidence type="ECO:0008006" key="3">
    <source>
        <dbReference type="Google" id="ProtNLM"/>
    </source>
</evidence>
<evidence type="ECO:0000313" key="1">
    <source>
        <dbReference type="EMBL" id="MEF2964206.1"/>
    </source>
</evidence>
<dbReference type="Proteomes" id="UP001306950">
    <property type="component" value="Unassembled WGS sequence"/>
</dbReference>
<comment type="caution">
    <text evidence="1">The sequence shown here is derived from an EMBL/GenBank/DDBJ whole genome shotgun (WGS) entry which is preliminary data.</text>
</comment>